<dbReference type="GO" id="GO:0005829">
    <property type="term" value="C:cytosol"/>
    <property type="evidence" value="ECO:0007669"/>
    <property type="project" value="TreeGrafter"/>
</dbReference>
<dbReference type="Pfam" id="PF01735">
    <property type="entry name" value="PLA2_B"/>
    <property type="match status" value="1"/>
</dbReference>
<dbReference type="EMBL" id="HE978324">
    <property type="protein sequence ID" value="CCK72421.1"/>
    <property type="molecule type" value="Genomic_DNA"/>
</dbReference>
<evidence type="ECO:0000256" key="2">
    <source>
        <dbReference type="ARBA" id="ARBA00013274"/>
    </source>
</evidence>
<dbReference type="GO" id="GO:0005783">
    <property type="term" value="C:endoplasmic reticulum"/>
    <property type="evidence" value="ECO:0007669"/>
    <property type="project" value="TreeGrafter"/>
</dbReference>
<organism evidence="12 13">
    <name type="scientific">Huiozyma naganishii (strain ATCC MYA-139 / BCRC 22969 / CBS 8797 / KCTC 17520 / NBRC 10181 / NCYC 3082 / Yp74L-3)</name>
    <name type="common">Yeast</name>
    <name type="synonym">Kazachstania naganishii</name>
    <dbReference type="NCBI Taxonomy" id="1071383"/>
    <lineage>
        <taxon>Eukaryota</taxon>
        <taxon>Fungi</taxon>
        <taxon>Dikarya</taxon>
        <taxon>Ascomycota</taxon>
        <taxon>Saccharomycotina</taxon>
        <taxon>Saccharomycetes</taxon>
        <taxon>Saccharomycetales</taxon>
        <taxon>Saccharomycetaceae</taxon>
        <taxon>Huiozyma</taxon>
    </lineage>
</organism>
<evidence type="ECO:0000256" key="6">
    <source>
        <dbReference type="ARBA" id="ARBA00023098"/>
    </source>
</evidence>
<dbReference type="eggNOG" id="KOG1325">
    <property type="taxonomic scope" value="Eukaryota"/>
</dbReference>
<evidence type="ECO:0000259" key="11">
    <source>
        <dbReference type="PROSITE" id="PS51210"/>
    </source>
</evidence>
<dbReference type="Gene3D" id="3.40.1090.10">
    <property type="entry name" value="Cytosolic phospholipase A2 catalytic domain"/>
    <property type="match status" value="1"/>
</dbReference>
<sequence>MQLLLPASLLTVTLSAGAAAWSPSGSYAPGEVSCPSDINLVRNASGLSTDEQDWLKKRDANTRDSLKSFLTKATKNFSDSSLLDDLFKDENAAPRIGIAASGGGYRAMLAAGGMVAAMDNRTEGANEHGLGGLLQSSTYFAGLSGGNWLTSTLAWNNWTSIQEILDQLSTTNSTSIWAIENSLIAPGGSNKTLTNEIFGAVKKEVDQKQAQGYNVTFVDIWGRVLSRFMFPTYPNSGDALTFSTLRDFDVFKNAEMPFPISILDGEFPDEDMVHLNATVYEANPFEFGTWDSSLRSFTDIKYLGTDVNNGAPVNDGQCVSGFDNVGFIMGTSSDVFNGIENTANGKAYTGVINSFIKQFLPNATMDKNIDVGMYAPNPFKGIENGNQSYAALLTEVDALRLVDGGENGESIPFAPLIQQEREVDVVFALDISDDTEQSWPDGSSIINTYRRQFTTEGQFSAFPYVPDNETFVKDGLNKKPTFFGCDAKNLTGLRYTPPLIVYVPNTEYSFASNTSTLQLNYEEKDIRNMIQNGFESMTMGNFTKDSEFIGCIGCAIMRRKQESQDLALPEECNKCFSNYCWGGFDAEASVSAQNTTGSNATWSNSTSASSVRNGTATSTLIGSVDENSSRITAMAAATGGNQTSSGAASSSTSTTRTRGGANVLNAGSTLGVFFFVNVLLNFL</sequence>
<dbReference type="FunFam" id="3.40.1090.10:FF:000010">
    <property type="entry name" value="Lysophospholipase"/>
    <property type="match status" value="1"/>
</dbReference>
<evidence type="ECO:0000313" key="12">
    <source>
        <dbReference type="EMBL" id="CCK72421.1"/>
    </source>
</evidence>
<keyword evidence="13" id="KW-1185">Reference proteome</keyword>
<keyword evidence="5 8" id="KW-0442">Lipid degradation</keyword>
<keyword evidence="7" id="KW-0325">Glycoprotein</keyword>
<dbReference type="RefSeq" id="XP_022466666.1">
    <property type="nucleotide sequence ID" value="XM_022610362.1"/>
</dbReference>
<dbReference type="GO" id="GO:0004623">
    <property type="term" value="F:phospholipase A2 activity"/>
    <property type="evidence" value="ECO:0007669"/>
    <property type="project" value="TreeGrafter"/>
</dbReference>
<evidence type="ECO:0000256" key="4">
    <source>
        <dbReference type="ARBA" id="ARBA00022801"/>
    </source>
</evidence>
<dbReference type="SMART" id="SM00022">
    <property type="entry name" value="PLAc"/>
    <property type="match status" value="1"/>
</dbReference>
<comment type="similarity">
    <text evidence="1 9">Belongs to the lysophospholipase family.</text>
</comment>
<evidence type="ECO:0000313" key="13">
    <source>
        <dbReference type="Proteomes" id="UP000006310"/>
    </source>
</evidence>
<dbReference type="PANTHER" id="PTHR10728:SF33">
    <property type="entry name" value="LYSOPHOSPHOLIPASE 1-RELATED"/>
    <property type="match status" value="1"/>
</dbReference>
<dbReference type="GeneID" id="34528188"/>
<evidence type="ECO:0000256" key="8">
    <source>
        <dbReference type="PROSITE-ProRule" id="PRU00555"/>
    </source>
</evidence>
<reference evidence="12 13" key="1">
    <citation type="journal article" date="2011" name="Proc. Natl. Acad. Sci. U.S.A.">
        <title>Evolutionary erosion of yeast sex chromosomes by mating-type switching accidents.</title>
        <authorList>
            <person name="Gordon J.L."/>
            <person name="Armisen D."/>
            <person name="Proux-Wera E."/>
            <person name="Oheigeartaigh S.S."/>
            <person name="Byrne K.P."/>
            <person name="Wolfe K.H."/>
        </authorList>
    </citation>
    <scope>NUCLEOTIDE SEQUENCE [LARGE SCALE GENOMIC DNA]</scope>
    <source>
        <strain evidence="13">ATCC MYA-139 / BCRC 22969 / CBS 8797 / CCRC 22969 / KCTC 17520 / NBRC 10181 / NCYC 3082</strain>
    </source>
</reference>
<dbReference type="STRING" id="1071383.J7SAR6"/>
<comment type="catalytic activity">
    <reaction evidence="9">
        <text>a 1-acyl-sn-glycero-3-phosphocholine + H2O = sn-glycerol 3-phosphocholine + a fatty acid + H(+)</text>
        <dbReference type="Rhea" id="RHEA:15177"/>
        <dbReference type="ChEBI" id="CHEBI:15377"/>
        <dbReference type="ChEBI" id="CHEBI:15378"/>
        <dbReference type="ChEBI" id="CHEBI:16870"/>
        <dbReference type="ChEBI" id="CHEBI:28868"/>
        <dbReference type="ChEBI" id="CHEBI:58168"/>
        <dbReference type="EC" id="3.1.1.5"/>
    </reaction>
</comment>
<evidence type="ECO:0000256" key="9">
    <source>
        <dbReference type="RuleBase" id="RU362103"/>
    </source>
</evidence>
<gene>
    <name evidence="12" type="primary">KNAG0K00530</name>
    <name evidence="12" type="ordered locus">KNAG_0K00530</name>
</gene>
<feature type="region of interest" description="Disordered" evidence="10">
    <location>
        <begin position="637"/>
        <end position="658"/>
    </location>
</feature>
<dbReference type="PANTHER" id="PTHR10728">
    <property type="entry name" value="CYTOSOLIC PHOSPHOLIPASE A2"/>
    <property type="match status" value="1"/>
</dbReference>
<dbReference type="Proteomes" id="UP000006310">
    <property type="component" value="Chromosome 11"/>
</dbReference>
<dbReference type="OMA" id="FWGNITA"/>
<dbReference type="GO" id="GO:0046475">
    <property type="term" value="P:glycerophospholipid catabolic process"/>
    <property type="evidence" value="ECO:0007669"/>
    <property type="project" value="TreeGrafter"/>
</dbReference>
<name>J7SAR6_HUIN7</name>
<dbReference type="HOGENOM" id="CLU_014602_0_0_1"/>
<dbReference type="InterPro" id="IPR002642">
    <property type="entry name" value="LysoPLipase_cat_dom"/>
</dbReference>
<dbReference type="EC" id="3.1.1.5" evidence="2 9"/>
<feature type="domain" description="PLA2c" evidence="11">
    <location>
        <begin position="33"/>
        <end position="586"/>
    </location>
</feature>
<dbReference type="PROSITE" id="PS51210">
    <property type="entry name" value="PLA2C"/>
    <property type="match status" value="1"/>
</dbReference>
<keyword evidence="4 8" id="KW-0378">Hydrolase</keyword>
<feature type="chain" id="PRO_5005136975" description="Lysophospholipase" evidence="9">
    <location>
        <begin position="21"/>
        <end position="683"/>
    </location>
</feature>
<dbReference type="GO" id="GO:0005886">
    <property type="term" value="C:plasma membrane"/>
    <property type="evidence" value="ECO:0007669"/>
    <property type="project" value="TreeGrafter"/>
</dbReference>
<protein>
    <recommendedName>
        <fullName evidence="2 9">Lysophospholipase</fullName>
        <ecNumber evidence="2 9">3.1.1.5</ecNumber>
    </recommendedName>
</protein>
<dbReference type="OrthoDB" id="4084751at2759"/>
<dbReference type="AlphaFoldDB" id="J7SAR6"/>
<evidence type="ECO:0000256" key="1">
    <source>
        <dbReference type="ARBA" id="ARBA00008780"/>
    </source>
</evidence>
<proteinExistence type="inferred from homology"/>
<feature type="signal peptide" evidence="9">
    <location>
        <begin position="1"/>
        <end position="20"/>
    </location>
</feature>
<dbReference type="GO" id="GO:0004622">
    <property type="term" value="F:phosphatidylcholine lysophospholipase activity"/>
    <property type="evidence" value="ECO:0007669"/>
    <property type="project" value="UniProtKB-EC"/>
</dbReference>
<dbReference type="InterPro" id="IPR016035">
    <property type="entry name" value="Acyl_Trfase/lysoPLipase"/>
</dbReference>
<evidence type="ECO:0000256" key="7">
    <source>
        <dbReference type="ARBA" id="ARBA00023180"/>
    </source>
</evidence>
<dbReference type="KEGG" id="kng:KNAG_0K00530"/>
<dbReference type="GO" id="GO:0009277">
    <property type="term" value="C:fungal-type cell wall"/>
    <property type="evidence" value="ECO:0007669"/>
    <property type="project" value="EnsemblFungi"/>
</dbReference>
<keyword evidence="3 9" id="KW-0732">Signal</keyword>
<dbReference type="SUPFAM" id="SSF52151">
    <property type="entry name" value="FabD/lysophospholipase-like"/>
    <property type="match status" value="1"/>
</dbReference>
<evidence type="ECO:0000256" key="5">
    <source>
        <dbReference type="ARBA" id="ARBA00022963"/>
    </source>
</evidence>
<evidence type="ECO:0000256" key="3">
    <source>
        <dbReference type="ARBA" id="ARBA00022729"/>
    </source>
</evidence>
<dbReference type="GO" id="GO:0005576">
    <property type="term" value="C:extracellular region"/>
    <property type="evidence" value="ECO:0007669"/>
    <property type="project" value="EnsemblFungi"/>
</dbReference>
<evidence type="ECO:0000256" key="10">
    <source>
        <dbReference type="SAM" id="MobiDB-lite"/>
    </source>
</evidence>
<accession>J7SAR6</accession>
<keyword evidence="6 8" id="KW-0443">Lipid metabolism</keyword>
<reference evidence="13" key="2">
    <citation type="submission" date="2012-08" db="EMBL/GenBank/DDBJ databases">
        <title>Genome sequence of Kazachstania naganishii.</title>
        <authorList>
            <person name="Gordon J.L."/>
            <person name="Armisen D."/>
            <person name="Proux-Wera E."/>
            <person name="OhEigeartaigh S.S."/>
            <person name="Byrne K.P."/>
            <person name="Wolfe K.H."/>
        </authorList>
    </citation>
    <scope>NUCLEOTIDE SEQUENCE [LARGE SCALE GENOMIC DNA]</scope>
    <source>
        <strain evidence="13">ATCC MYA-139 / BCRC 22969 / CBS 8797 / CCRC 22969 / KCTC 17520 / NBRC 10181 / NCYC 3082</strain>
    </source>
</reference>